<dbReference type="AlphaFoldDB" id="A0A2S8GG96"/>
<dbReference type="EMBL" id="PUHZ01000023">
    <property type="protein sequence ID" value="PQO43485.1"/>
    <property type="molecule type" value="Genomic_DNA"/>
</dbReference>
<sequence length="473" mass="53153">MPILKRRDPPLSFRLLRLALSVCACLTAVSSAAAQYADTPIVPLSRSQITETFYDGSILAVGVIKELEYTGKQDRRIATVNTDIEVNLTLEIDRLYCGPETAGDELTIRSVWFRPRRFLDEGVPTSPEVGQRIFYLAPKTCYSPEDEVWTAGKISPASDDERETYDRVFDLLASDDGPTAVAQLEAGCFSRDPQFASWCLNILTECHGTVNHARPPLLALISPEIPRRQVIALYWRVLQNGRTPHGAYETADRELASISLSEAEMELRHECHLRRLDDVIHDVWPDVHDTAITSELGYILRTAYPKMPARLRIEALEKGAELAGPSGPKRFQATTLYSIPYLAKPATRDDALRQAQFGFYQNLSPPDASISYAYFWSLRTTMRDDSLASGKLCHEGLSLMTLALVAGNERNAYSAAQQFSSYCSYCQSKKIEWEALLEIAEELRDATPHRRARDRLSQSLEQWGVKEKPLDES</sequence>
<organism evidence="2 3">
    <name type="scientific">Blastopirellula marina</name>
    <dbReference type="NCBI Taxonomy" id="124"/>
    <lineage>
        <taxon>Bacteria</taxon>
        <taxon>Pseudomonadati</taxon>
        <taxon>Planctomycetota</taxon>
        <taxon>Planctomycetia</taxon>
        <taxon>Pirellulales</taxon>
        <taxon>Pirellulaceae</taxon>
        <taxon>Blastopirellula</taxon>
    </lineage>
</organism>
<dbReference type="Proteomes" id="UP000237819">
    <property type="component" value="Unassembled WGS sequence"/>
</dbReference>
<name>A0A2S8GG96_9BACT</name>
<feature type="signal peptide" evidence="1">
    <location>
        <begin position="1"/>
        <end position="33"/>
    </location>
</feature>
<evidence type="ECO:0000313" key="3">
    <source>
        <dbReference type="Proteomes" id="UP000237819"/>
    </source>
</evidence>
<dbReference type="RefSeq" id="WP_105337771.1">
    <property type="nucleotide sequence ID" value="NZ_PUHZ01000023.1"/>
</dbReference>
<evidence type="ECO:0000256" key="1">
    <source>
        <dbReference type="SAM" id="SignalP"/>
    </source>
</evidence>
<evidence type="ECO:0000313" key="2">
    <source>
        <dbReference type="EMBL" id="PQO43485.1"/>
    </source>
</evidence>
<protein>
    <submittedName>
        <fullName evidence="2">Uncharacterized protein</fullName>
    </submittedName>
</protein>
<reference evidence="2 3" key="1">
    <citation type="submission" date="2018-02" db="EMBL/GenBank/DDBJ databases">
        <title>Comparative genomes isolates from brazilian mangrove.</title>
        <authorList>
            <person name="Araujo J.E."/>
            <person name="Taketani R.G."/>
            <person name="Silva M.C.P."/>
            <person name="Loureco M.V."/>
            <person name="Andreote F.D."/>
        </authorList>
    </citation>
    <scope>NUCLEOTIDE SEQUENCE [LARGE SCALE GENOMIC DNA]</scope>
    <source>
        <strain evidence="2 3">Nap-Phe MGV</strain>
    </source>
</reference>
<feature type="chain" id="PRO_5015498153" evidence="1">
    <location>
        <begin position="34"/>
        <end position="473"/>
    </location>
</feature>
<gene>
    <name evidence="2" type="ORF">C5Y93_22790</name>
</gene>
<comment type="caution">
    <text evidence="2">The sequence shown here is derived from an EMBL/GenBank/DDBJ whole genome shotgun (WGS) entry which is preliminary data.</text>
</comment>
<accession>A0A2S8GG96</accession>
<proteinExistence type="predicted"/>
<keyword evidence="1" id="KW-0732">Signal</keyword>